<evidence type="ECO:0000256" key="1">
    <source>
        <dbReference type="SAM" id="MobiDB-lite"/>
    </source>
</evidence>
<feature type="domain" description="Bacterial EndoU nuclease" evidence="2">
    <location>
        <begin position="10"/>
        <end position="76"/>
    </location>
</feature>
<dbReference type="GO" id="GO:0004519">
    <property type="term" value="F:endonuclease activity"/>
    <property type="evidence" value="ECO:0007669"/>
    <property type="project" value="InterPro"/>
</dbReference>
<dbReference type="Pfam" id="PF14436">
    <property type="entry name" value="EndoU_bacteria"/>
    <property type="match status" value="1"/>
</dbReference>
<dbReference type="OrthoDB" id="4554968at2"/>
<reference evidence="3 4" key="1">
    <citation type="submission" date="2018-09" db="EMBL/GenBank/DDBJ databases">
        <title>YIM PH 21725 draft genome.</title>
        <authorList>
            <person name="Miao C."/>
        </authorList>
    </citation>
    <scope>NUCLEOTIDE SEQUENCE [LARGE SCALE GENOMIC DNA]</scope>
    <source>
        <strain evidence="4">YIM PH21725</strain>
    </source>
</reference>
<keyword evidence="4" id="KW-1185">Reference proteome</keyword>
<dbReference type="EMBL" id="QZFV01000087">
    <property type="protein sequence ID" value="RJQ84313.1"/>
    <property type="molecule type" value="Genomic_DNA"/>
</dbReference>
<dbReference type="InterPro" id="IPR029501">
    <property type="entry name" value="EndoU_bac"/>
</dbReference>
<comment type="caution">
    <text evidence="3">The sequence shown here is derived from an EMBL/GenBank/DDBJ whole genome shotgun (WGS) entry which is preliminary data.</text>
</comment>
<sequence length="195" mass="21492">MGGGHGSGAGHRATTEFPSGWSAEQIIAVLKDVANDPDGPRRQQYNGRWRCAGERYGVHVAVLVNGNGHVHTGYPLSGPGVLRNPDTARDPANPAVTDRSGNRISYFLDSLLQQLTDRLAKRDLAYYLELQWSGEWEELADTLAAHFTHTGFRLTADEFADFEKLLNSFDLPARDCDFLNDRTRILAELAPAQGL</sequence>
<name>A0A419I2P8_9PSEU</name>
<organism evidence="3 4">
    <name type="scientific">Amycolatopsis panacis</name>
    <dbReference type="NCBI Taxonomy" id="2340917"/>
    <lineage>
        <taxon>Bacteria</taxon>
        <taxon>Bacillati</taxon>
        <taxon>Actinomycetota</taxon>
        <taxon>Actinomycetes</taxon>
        <taxon>Pseudonocardiales</taxon>
        <taxon>Pseudonocardiaceae</taxon>
        <taxon>Amycolatopsis</taxon>
    </lineage>
</organism>
<feature type="region of interest" description="Disordered" evidence="1">
    <location>
        <begin position="76"/>
        <end position="96"/>
    </location>
</feature>
<gene>
    <name evidence="3" type="ORF">D5S19_16795</name>
</gene>
<proteinExistence type="predicted"/>
<evidence type="ECO:0000259" key="2">
    <source>
        <dbReference type="Pfam" id="PF14436"/>
    </source>
</evidence>
<accession>A0A419I2P8</accession>
<dbReference type="RefSeq" id="WP_120024295.1">
    <property type="nucleotide sequence ID" value="NZ_QZFV01000087.1"/>
</dbReference>
<dbReference type="Proteomes" id="UP000285112">
    <property type="component" value="Unassembled WGS sequence"/>
</dbReference>
<evidence type="ECO:0000313" key="3">
    <source>
        <dbReference type="EMBL" id="RJQ84313.1"/>
    </source>
</evidence>
<dbReference type="AlphaFoldDB" id="A0A419I2P8"/>
<protein>
    <recommendedName>
        <fullName evidence="2">Bacterial EndoU nuclease domain-containing protein</fullName>
    </recommendedName>
</protein>
<evidence type="ECO:0000313" key="4">
    <source>
        <dbReference type="Proteomes" id="UP000285112"/>
    </source>
</evidence>